<reference evidence="2" key="1">
    <citation type="journal article" date="2019" name="Int. J. Syst. Evol. Microbiol.">
        <title>The Global Catalogue of Microorganisms (GCM) 10K type strain sequencing project: providing services to taxonomists for standard genome sequencing and annotation.</title>
        <authorList>
            <consortium name="The Broad Institute Genomics Platform"/>
            <consortium name="The Broad Institute Genome Sequencing Center for Infectious Disease"/>
            <person name="Wu L."/>
            <person name="Ma J."/>
        </authorList>
    </citation>
    <scope>NUCLEOTIDE SEQUENCE [LARGE SCALE GENOMIC DNA]</scope>
    <source>
        <strain evidence="2">JCM 4816</strain>
    </source>
</reference>
<accession>A0ABW1G2M9</accession>
<protein>
    <submittedName>
        <fullName evidence="1">Urease accessory protein UreF</fullName>
    </submittedName>
</protein>
<proteinExistence type="predicted"/>
<sequence length="69" mass="7181">VRLLGLDPYQATAVLARLTADQDAVAERAVAAAGQAREHGVDALPAASAPLLDVHAEQHAAWPVRLFAS</sequence>
<keyword evidence="2" id="KW-1185">Reference proteome</keyword>
<name>A0ABW1G2M9_9ACTN</name>
<organism evidence="1 2">
    <name type="scientific">Streptacidiphilus monticola</name>
    <dbReference type="NCBI Taxonomy" id="2161674"/>
    <lineage>
        <taxon>Bacteria</taxon>
        <taxon>Bacillati</taxon>
        <taxon>Actinomycetota</taxon>
        <taxon>Actinomycetes</taxon>
        <taxon>Kitasatosporales</taxon>
        <taxon>Streptomycetaceae</taxon>
        <taxon>Streptacidiphilus</taxon>
    </lineage>
</organism>
<dbReference type="Proteomes" id="UP001596174">
    <property type="component" value="Unassembled WGS sequence"/>
</dbReference>
<feature type="non-terminal residue" evidence="1">
    <location>
        <position position="1"/>
    </location>
</feature>
<dbReference type="EMBL" id="JBHSQJ010000067">
    <property type="protein sequence ID" value="MFC5908859.1"/>
    <property type="molecule type" value="Genomic_DNA"/>
</dbReference>
<evidence type="ECO:0000313" key="1">
    <source>
        <dbReference type="EMBL" id="MFC5908859.1"/>
    </source>
</evidence>
<gene>
    <name evidence="1" type="ORF">ACFP3V_16745</name>
</gene>
<comment type="caution">
    <text evidence="1">The sequence shown here is derived from an EMBL/GenBank/DDBJ whole genome shotgun (WGS) entry which is preliminary data.</text>
</comment>
<evidence type="ECO:0000313" key="2">
    <source>
        <dbReference type="Proteomes" id="UP001596174"/>
    </source>
</evidence>